<dbReference type="GO" id="GO:0000976">
    <property type="term" value="F:transcription cis-regulatory region binding"/>
    <property type="evidence" value="ECO:0007669"/>
    <property type="project" value="TreeGrafter"/>
</dbReference>
<dbReference type="eggNOG" id="COG1309">
    <property type="taxonomic scope" value="Bacteria"/>
</dbReference>
<dbReference type="Gene3D" id="1.10.357.10">
    <property type="entry name" value="Tetracycline Repressor, domain 2"/>
    <property type="match status" value="1"/>
</dbReference>
<feature type="domain" description="HTH tetR-type" evidence="4">
    <location>
        <begin position="23"/>
        <end position="61"/>
    </location>
</feature>
<dbReference type="GO" id="GO:0003700">
    <property type="term" value="F:DNA-binding transcription factor activity"/>
    <property type="evidence" value="ECO:0007669"/>
    <property type="project" value="TreeGrafter"/>
</dbReference>
<comment type="caution">
    <text evidence="5">The sequence shown here is derived from an EMBL/GenBank/DDBJ whole genome shotgun (WGS) entry which is preliminary data.</text>
</comment>
<dbReference type="OrthoDB" id="3218408at2"/>
<organism evidence="5 6">
    <name type="scientific">Streptomyces thermolilacinus SPC6</name>
    <dbReference type="NCBI Taxonomy" id="1306406"/>
    <lineage>
        <taxon>Bacteria</taxon>
        <taxon>Bacillati</taxon>
        <taxon>Actinomycetota</taxon>
        <taxon>Actinomycetes</taxon>
        <taxon>Kitasatosporales</taxon>
        <taxon>Streptomycetaceae</taxon>
        <taxon>Streptomyces</taxon>
    </lineage>
</organism>
<dbReference type="Proteomes" id="UP000095329">
    <property type="component" value="Unassembled WGS sequence"/>
</dbReference>
<keyword evidence="6" id="KW-1185">Reference proteome</keyword>
<dbReference type="PANTHER" id="PTHR30055:SF234">
    <property type="entry name" value="HTH-TYPE TRANSCRIPTIONAL REGULATOR BETI"/>
    <property type="match status" value="1"/>
</dbReference>
<evidence type="ECO:0000313" key="6">
    <source>
        <dbReference type="Proteomes" id="UP000095329"/>
    </source>
</evidence>
<dbReference type="STRING" id="1306406.J116_001185"/>
<dbReference type="Pfam" id="PF00440">
    <property type="entry name" value="TetR_N"/>
    <property type="match status" value="1"/>
</dbReference>
<dbReference type="RefSeq" id="WP_051204007.1">
    <property type="nucleotide sequence ID" value="NZ_ASHX02000001.1"/>
</dbReference>
<keyword evidence="3" id="KW-0804">Transcription</keyword>
<gene>
    <name evidence="5" type="ORF">J116_001185</name>
</gene>
<keyword evidence="1" id="KW-0805">Transcription regulation</keyword>
<dbReference type="PANTHER" id="PTHR30055">
    <property type="entry name" value="HTH-TYPE TRANSCRIPTIONAL REGULATOR RUTR"/>
    <property type="match status" value="1"/>
</dbReference>
<dbReference type="EMBL" id="ASHX02000001">
    <property type="protein sequence ID" value="OEJ93294.1"/>
    <property type="molecule type" value="Genomic_DNA"/>
</dbReference>
<proteinExistence type="predicted"/>
<evidence type="ECO:0000256" key="3">
    <source>
        <dbReference type="ARBA" id="ARBA00023163"/>
    </source>
</evidence>
<evidence type="ECO:0000256" key="1">
    <source>
        <dbReference type="ARBA" id="ARBA00023015"/>
    </source>
</evidence>
<reference evidence="5 6" key="1">
    <citation type="journal article" date="2013" name="Genome Announc.">
        <title>Genome Sequence of Streptomyces violaceusniger Strain SPC6, a Halotolerant Streptomycete That Exhibits Rapid Growth and Development.</title>
        <authorList>
            <person name="Chen X."/>
            <person name="Zhang B."/>
            <person name="Zhang W."/>
            <person name="Wu X."/>
            <person name="Zhang M."/>
            <person name="Chen T."/>
            <person name="Liu G."/>
            <person name="Dyson P."/>
        </authorList>
    </citation>
    <scope>NUCLEOTIDE SEQUENCE [LARGE SCALE GENOMIC DNA]</scope>
    <source>
        <strain evidence="5 6">SPC6</strain>
    </source>
</reference>
<sequence>MGRKSGQVTSRAGRRVASKRDWLEEGLRVLSEDGAPALTVDRLAARLKLTKGSFYHHFKGMTGYKSDLLAYYEAEHTGRYIADAERGGGRTPLGRLLHLRDLVLADKGGSDRLEIAMRAWASQDDEVRALQQRVDELRVGYLRELVSDAGGADEDATPLARLLYLLLVGSRQLVPPLPAEELREVYTLALRLAPQEEGPGT</sequence>
<evidence type="ECO:0000256" key="2">
    <source>
        <dbReference type="ARBA" id="ARBA00023125"/>
    </source>
</evidence>
<dbReference type="InterPro" id="IPR050109">
    <property type="entry name" value="HTH-type_TetR-like_transc_reg"/>
</dbReference>
<dbReference type="InterPro" id="IPR009057">
    <property type="entry name" value="Homeodomain-like_sf"/>
</dbReference>
<evidence type="ECO:0000259" key="4">
    <source>
        <dbReference type="Pfam" id="PF00440"/>
    </source>
</evidence>
<keyword evidence="2" id="KW-0238">DNA-binding</keyword>
<dbReference type="AlphaFoldDB" id="A0A1D3DLU9"/>
<dbReference type="SUPFAM" id="SSF46689">
    <property type="entry name" value="Homeodomain-like"/>
    <property type="match status" value="1"/>
</dbReference>
<protein>
    <recommendedName>
        <fullName evidence="4">HTH tetR-type domain-containing protein</fullName>
    </recommendedName>
</protein>
<name>A0A1D3DLU9_9ACTN</name>
<dbReference type="InterPro" id="IPR001647">
    <property type="entry name" value="HTH_TetR"/>
</dbReference>
<evidence type="ECO:0000313" key="5">
    <source>
        <dbReference type="EMBL" id="OEJ93294.1"/>
    </source>
</evidence>
<accession>A0A1D3DLU9</accession>